<dbReference type="SUPFAM" id="SSF52518">
    <property type="entry name" value="Thiamin diphosphate-binding fold (THDP-binding)"/>
    <property type="match status" value="2"/>
</dbReference>
<evidence type="ECO:0000256" key="8">
    <source>
        <dbReference type="ARBA" id="ARBA00023052"/>
    </source>
</evidence>
<dbReference type="NCBIfam" id="NF006914">
    <property type="entry name" value="PRK09404.1"/>
    <property type="match status" value="1"/>
</dbReference>
<dbReference type="InterPro" id="IPR029061">
    <property type="entry name" value="THDP-binding"/>
</dbReference>
<evidence type="ECO:0000256" key="2">
    <source>
        <dbReference type="ARBA" id="ARBA00003906"/>
    </source>
</evidence>
<dbReference type="PANTHER" id="PTHR23152">
    <property type="entry name" value="2-OXOGLUTARATE DEHYDROGENASE"/>
    <property type="match status" value="1"/>
</dbReference>
<evidence type="ECO:0000313" key="14">
    <source>
        <dbReference type="Proteomes" id="UP000253501"/>
    </source>
</evidence>
<keyword evidence="8" id="KW-0786">Thiamine pyrophosphate</keyword>
<comment type="caution">
    <text evidence="13">The sequence shown here is derived from an EMBL/GenBank/DDBJ whole genome shotgun (WGS) entry which is preliminary data.</text>
</comment>
<comment type="catalytic activity">
    <reaction evidence="11">
        <text>N(6)-[(R)-lipoyl]-L-lysyl-[protein] + 2-oxoglutarate + H(+) = N(6)-[(R)-S(8)-succinyldihydrolipoyl]-L-lysyl-[protein] + CO2</text>
        <dbReference type="Rhea" id="RHEA:12188"/>
        <dbReference type="Rhea" id="RHEA-COMP:10474"/>
        <dbReference type="Rhea" id="RHEA-COMP:20092"/>
        <dbReference type="ChEBI" id="CHEBI:15378"/>
        <dbReference type="ChEBI" id="CHEBI:16526"/>
        <dbReference type="ChEBI" id="CHEBI:16810"/>
        <dbReference type="ChEBI" id="CHEBI:83099"/>
        <dbReference type="ChEBI" id="CHEBI:83120"/>
        <dbReference type="EC" id="1.2.4.2"/>
    </reaction>
</comment>
<evidence type="ECO:0000256" key="7">
    <source>
        <dbReference type="ARBA" id="ARBA00023002"/>
    </source>
</evidence>
<comment type="cofactor">
    <cofactor evidence="1">
        <name>thiamine diphosphate</name>
        <dbReference type="ChEBI" id="CHEBI:58937"/>
    </cofactor>
</comment>
<evidence type="ECO:0000256" key="5">
    <source>
        <dbReference type="ARBA" id="ARBA00012280"/>
    </source>
</evidence>
<dbReference type="Pfam" id="PF00676">
    <property type="entry name" value="E1_dh"/>
    <property type="match status" value="1"/>
</dbReference>
<dbReference type="InterPro" id="IPR011603">
    <property type="entry name" value="2oxoglutarate_DH_E1"/>
</dbReference>
<comment type="function">
    <text evidence="2">E1 component of the 2-oxoglutarate dehydrogenase (OGDH) complex which catalyzes the decarboxylation of 2-oxoglutarate, the first step in the conversion of 2-oxoglutarate to succinyl-CoA and CO(2).</text>
</comment>
<evidence type="ECO:0000256" key="1">
    <source>
        <dbReference type="ARBA" id="ARBA00001964"/>
    </source>
</evidence>
<dbReference type="Pfam" id="PF16870">
    <property type="entry name" value="OxoGdeHyase_C"/>
    <property type="match status" value="1"/>
</dbReference>
<dbReference type="NCBIfam" id="NF008907">
    <property type="entry name" value="PRK12270.1"/>
    <property type="match status" value="1"/>
</dbReference>
<proteinExistence type="inferred from homology"/>
<evidence type="ECO:0000256" key="10">
    <source>
        <dbReference type="ARBA" id="ARBA00030680"/>
    </source>
</evidence>
<dbReference type="GO" id="GO:0006099">
    <property type="term" value="P:tricarboxylic acid cycle"/>
    <property type="evidence" value="ECO:0007669"/>
    <property type="project" value="TreeGrafter"/>
</dbReference>
<dbReference type="Pfam" id="PF16078">
    <property type="entry name" value="2-oxogl_dehyd_N"/>
    <property type="match status" value="1"/>
</dbReference>
<dbReference type="FunFam" id="3.40.50.12470:FF:000009">
    <property type="entry name" value="2-oxoglutarate dehydrogenase E1 component"/>
    <property type="match status" value="1"/>
</dbReference>
<evidence type="ECO:0000256" key="9">
    <source>
        <dbReference type="ARBA" id="ARBA00023152"/>
    </source>
</evidence>
<keyword evidence="7 13" id="KW-0560">Oxidoreductase</keyword>
<gene>
    <name evidence="13" type="ORF">DDK22_15150</name>
</gene>
<keyword evidence="9" id="KW-0324">Glycolysis</keyword>
<organism evidence="13 14">
    <name type="scientific">Cupriavidus necator</name>
    <name type="common">Alcaligenes eutrophus</name>
    <name type="synonym">Ralstonia eutropha</name>
    <dbReference type="NCBI Taxonomy" id="106590"/>
    <lineage>
        <taxon>Bacteria</taxon>
        <taxon>Pseudomonadati</taxon>
        <taxon>Pseudomonadota</taxon>
        <taxon>Betaproteobacteria</taxon>
        <taxon>Burkholderiales</taxon>
        <taxon>Burkholderiaceae</taxon>
        <taxon>Cupriavidus</taxon>
    </lineage>
</organism>
<evidence type="ECO:0000256" key="11">
    <source>
        <dbReference type="ARBA" id="ARBA00051911"/>
    </source>
</evidence>
<dbReference type="InterPro" id="IPR001017">
    <property type="entry name" value="DH_E1"/>
</dbReference>
<dbReference type="AlphaFoldDB" id="A0A367PJ37"/>
<dbReference type="GO" id="GO:0004591">
    <property type="term" value="F:oxoglutarate dehydrogenase (succinyl-transferring) activity"/>
    <property type="evidence" value="ECO:0007669"/>
    <property type="project" value="UniProtKB-EC"/>
</dbReference>
<dbReference type="InterPro" id="IPR005475">
    <property type="entry name" value="Transketolase-like_Pyr-bd"/>
</dbReference>
<protein>
    <recommendedName>
        <fullName evidence="6">2-oxoglutarate dehydrogenase E1 component</fullName>
        <ecNumber evidence="5">1.2.4.2</ecNumber>
    </recommendedName>
    <alternativeName>
        <fullName evidence="10">Alpha-ketoglutarate dehydrogenase</fullName>
    </alternativeName>
</protein>
<dbReference type="SMART" id="SM00861">
    <property type="entry name" value="Transket_pyr"/>
    <property type="match status" value="1"/>
</dbReference>
<evidence type="ECO:0000256" key="3">
    <source>
        <dbReference type="ARBA" id="ARBA00006936"/>
    </source>
</evidence>
<evidence type="ECO:0000256" key="4">
    <source>
        <dbReference type="ARBA" id="ARBA00011301"/>
    </source>
</evidence>
<dbReference type="GO" id="GO:0030976">
    <property type="term" value="F:thiamine pyrophosphate binding"/>
    <property type="evidence" value="ECO:0007669"/>
    <property type="project" value="InterPro"/>
</dbReference>
<dbReference type="CDD" id="cd02016">
    <property type="entry name" value="TPP_E1_OGDC_like"/>
    <property type="match status" value="1"/>
</dbReference>
<dbReference type="Gene3D" id="3.40.50.970">
    <property type="match status" value="1"/>
</dbReference>
<dbReference type="Gene3D" id="3.40.50.11610">
    <property type="entry name" value="Multifunctional 2-oxoglutarate metabolism enzyme, C-terminal domain"/>
    <property type="match status" value="1"/>
</dbReference>
<dbReference type="NCBIfam" id="TIGR00239">
    <property type="entry name" value="2oxo_dh_E1"/>
    <property type="match status" value="1"/>
</dbReference>
<dbReference type="Proteomes" id="UP000253501">
    <property type="component" value="Unassembled WGS sequence"/>
</dbReference>
<dbReference type="EC" id="1.2.4.2" evidence="5"/>
<evidence type="ECO:0000259" key="12">
    <source>
        <dbReference type="SMART" id="SM00861"/>
    </source>
</evidence>
<evidence type="ECO:0000313" key="13">
    <source>
        <dbReference type="EMBL" id="RCJ07892.1"/>
    </source>
</evidence>
<accession>A0A367PJ37</accession>
<evidence type="ECO:0000256" key="6">
    <source>
        <dbReference type="ARBA" id="ARBA00013321"/>
    </source>
</evidence>
<sequence length="950" mass="106041">MMQQYQSNSYLFGGNAPYVEELYEAYLQNPASVPDNWRAYFDAMQNVPAVDGTSARDIPHAPIVASFAERAKQGPIKTIVASADSDMGRKRVAATQLIAAYRNIGSHWADLDPLKRQERPPLPDLDPAFYGFSEADLDIVFNASNTYFGKESMSLRELLNNLRETYCGTIGFEFMYVSDQAQKRWWQERLETTRSKPVFTLEKKKHILDRLTAAEGLERFLHTKYVGQKRFSLEGGESFIAAMDELIQHAGSKGVQEIVIGMAHRGRLNVLVNTLGKMPADLFAEFEGKHVDDLPAGDVKYHKGFSSDVSTEGGPVHLSLAFNPSHLEIVNPVVEGSAKARQERRGEVGHKEVLPVQVHGDAAFAGQGVVMETLNLAQTRGYGTGGSMHIVINNQIGFTTSDPRDARSTLYCTDVVKMIEAPVLHVNGDDPEAVVYAMQLAVDFRMEFKKDVVVDIICFRKLGHNEQDTPAVTQPLMYKKIAQHPGTRRLYADKLAAQNLVPAEFGDEKVKEYRAAMDAGKHTADPVLSNFKNKFAVDWMPFLNRKWTDAADTAVPVTELKRLAERITTTPETLKLHPLVEKVVKDRANMGRGDQPLDWGMGEHLAFASLVSSGYPVRITGQDAGRGTFTHRHAVLHDQARERWDAGSYVPLQNVSENQAPFTVIDSVLSEEAVLGFEYGYSAAEPNALVIWEAQFGDFVNGAQVVIDQFISSGEVKWGRASGLTLMLPHGYEGQGPEHSSARIERFLQLCADHNMQVCQPTTPAQIFHLLRRQMIRLFRKPLVIMTPKSLLRNKDAVSPLSDLAKGHFETVIPDHEELNASKVKRVIMCSGKVYYDLVNTRKEREANDTAVIRLEQLYPFPHKAVAAELKKYPNATEIVWCQDEPQNQGAWFFVQHYIMENMTDGQKLGYAGRPASASPAVGYYAKHNEQQKALLDAAFAKLKGFVLTK</sequence>
<dbReference type="GeneID" id="34310959"/>
<dbReference type="InterPro" id="IPR032106">
    <property type="entry name" value="2-oxogl_dehyd_N"/>
</dbReference>
<dbReference type="GO" id="GO:0045252">
    <property type="term" value="C:oxoglutarate dehydrogenase complex"/>
    <property type="evidence" value="ECO:0007669"/>
    <property type="project" value="TreeGrafter"/>
</dbReference>
<dbReference type="Pfam" id="PF02779">
    <property type="entry name" value="Transket_pyr"/>
    <property type="match status" value="1"/>
</dbReference>
<dbReference type="InterPro" id="IPR042179">
    <property type="entry name" value="KGD_C_sf"/>
</dbReference>
<dbReference type="GO" id="GO:0006096">
    <property type="term" value="P:glycolytic process"/>
    <property type="evidence" value="ECO:0007669"/>
    <property type="project" value="UniProtKB-KW"/>
</dbReference>
<feature type="domain" description="Transketolase-like pyrimidine-binding" evidence="12">
    <location>
        <begin position="597"/>
        <end position="794"/>
    </location>
</feature>
<name>A0A367PJ37_CUPNE</name>
<dbReference type="RefSeq" id="WP_013957187.1">
    <property type="nucleotide sequence ID" value="NZ_CP068434.1"/>
</dbReference>
<dbReference type="Gene3D" id="1.10.287.1150">
    <property type="entry name" value="TPP helical domain"/>
    <property type="match status" value="1"/>
</dbReference>
<dbReference type="PIRSF" id="PIRSF000157">
    <property type="entry name" value="Oxoglu_dh_E1"/>
    <property type="match status" value="1"/>
</dbReference>
<comment type="similarity">
    <text evidence="3">Belongs to the alpha-ketoglutarate dehydrogenase family.</text>
</comment>
<reference evidence="13 14" key="1">
    <citation type="submission" date="2018-04" db="EMBL/GenBank/DDBJ databases">
        <title>Cupriavidus necator CR12 genome sequencing and assembly.</title>
        <authorList>
            <person name="Ben Fekih I."/>
            <person name="Mazhar H.S."/>
            <person name="Bello S.K."/>
            <person name="Rensing C."/>
        </authorList>
    </citation>
    <scope>NUCLEOTIDE SEQUENCE [LARGE SCALE GENOMIC DNA]</scope>
    <source>
        <strain evidence="13 14">CR12</strain>
    </source>
</reference>
<dbReference type="Gene3D" id="3.40.50.12470">
    <property type="match status" value="1"/>
</dbReference>
<dbReference type="EMBL" id="QDHA01000034">
    <property type="protein sequence ID" value="RCJ07892.1"/>
    <property type="molecule type" value="Genomic_DNA"/>
</dbReference>
<comment type="subunit">
    <text evidence="4">Homodimer. Part of the 2-oxoglutarate dehydrogenase (OGDH) complex composed of E1 (2-oxoglutarate dehydrogenase), E2 (dihydrolipoamide succinyltransferase) and E3 (dihydrolipoamide dehydrogenase); the complex contains multiple copies of the three enzymatic components (E1, E2 and E3).</text>
</comment>
<dbReference type="FunFam" id="1.10.287.1150:FF:000004">
    <property type="entry name" value="2-oxoglutarate dehydrogenase E1 component"/>
    <property type="match status" value="1"/>
</dbReference>
<dbReference type="GO" id="GO:0005829">
    <property type="term" value="C:cytosol"/>
    <property type="evidence" value="ECO:0007669"/>
    <property type="project" value="TreeGrafter"/>
</dbReference>
<dbReference type="PANTHER" id="PTHR23152:SF4">
    <property type="entry name" value="2-OXOADIPATE DEHYDROGENASE COMPLEX COMPONENT E1"/>
    <property type="match status" value="1"/>
</dbReference>
<dbReference type="InterPro" id="IPR031717">
    <property type="entry name" value="ODO-1/KGD_C"/>
</dbReference>